<evidence type="ECO:0000313" key="4">
    <source>
        <dbReference type="EMBL" id="MFK2874908.1"/>
    </source>
</evidence>
<name>A0ABW8IZF3_9GAMM</name>
<dbReference type="RefSeq" id="WP_284396241.1">
    <property type="nucleotide sequence ID" value="NZ_BSNQ01000003.1"/>
</dbReference>
<dbReference type="SUPFAM" id="SSF53335">
    <property type="entry name" value="S-adenosyl-L-methionine-dependent methyltransferases"/>
    <property type="match status" value="1"/>
</dbReference>
<dbReference type="PANTHER" id="PTHR43464">
    <property type="entry name" value="METHYLTRANSFERASE"/>
    <property type="match status" value="1"/>
</dbReference>
<proteinExistence type="predicted"/>
<evidence type="ECO:0000256" key="2">
    <source>
        <dbReference type="ARBA" id="ARBA00022679"/>
    </source>
</evidence>
<dbReference type="GO" id="GO:0008168">
    <property type="term" value="F:methyltransferase activity"/>
    <property type="evidence" value="ECO:0007669"/>
    <property type="project" value="UniProtKB-KW"/>
</dbReference>
<dbReference type="EMBL" id="JADIKG010000013">
    <property type="protein sequence ID" value="MFK2874908.1"/>
    <property type="molecule type" value="Genomic_DNA"/>
</dbReference>
<keyword evidence="3" id="KW-0949">S-adenosyl-L-methionine</keyword>
<sequence>MHNDPSNENGILHSWQQNAEAWTNTVRDGLIESRRLVTDRAIVDAVLDGQPRSVLDLGCGEGWLVRALATRGIQAVGVDAVPALIARASERGGEFQVASYEDIAAGRLPLRVDALVCNFALLGKESAERLVASLPSLLSEDGRFVVQTVHPLVACGEQAYVDGWRQEGWTGFGTAFPSPAPWYFRTLASWVGLFAETGWHLCEMREPLHPETGRPASVIFILQRH</sequence>
<reference evidence="4 5" key="1">
    <citation type="submission" date="2020-10" db="EMBL/GenBank/DDBJ databases">
        <title>Phylogeny of dyella-like bacteria.</title>
        <authorList>
            <person name="Fu J."/>
        </authorList>
    </citation>
    <scope>NUCLEOTIDE SEQUENCE [LARGE SCALE GENOMIC DNA]</scope>
    <source>
        <strain evidence="4 5">DHOB07</strain>
    </source>
</reference>
<comment type="caution">
    <text evidence="4">The sequence shown here is derived from an EMBL/GenBank/DDBJ whole genome shotgun (WGS) entry which is preliminary data.</text>
</comment>
<accession>A0ABW8IZF3</accession>
<dbReference type="Proteomes" id="UP001620405">
    <property type="component" value="Unassembled WGS sequence"/>
</dbReference>
<evidence type="ECO:0000256" key="1">
    <source>
        <dbReference type="ARBA" id="ARBA00022603"/>
    </source>
</evidence>
<evidence type="ECO:0000256" key="3">
    <source>
        <dbReference type="ARBA" id="ARBA00022691"/>
    </source>
</evidence>
<keyword evidence="2" id="KW-0808">Transferase</keyword>
<keyword evidence="5" id="KW-1185">Reference proteome</keyword>
<organism evidence="4 5">
    <name type="scientific">Dyella lipolytica</name>
    <dbReference type="NCBI Taxonomy" id="1867835"/>
    <lineage>
        <taxon>Bacteria</taxon>
        <taxon>Pseudomonadati</taxon>
        <taxon>Pseudomonadota</taxon>
        <taxon>Gammaproteobacteria</taxon>
        <taxon>Lysobacterales</taxon>
        <taxon>Rhodanobacteraceae</taxon>
        <taxon>Dyella</taxon>
    </lineage>
</organism>
<dbReference type="InterPro" id="IPR029063">
    <property type="entry name" value="SAM-dependent_MTases_sf"/>
</dbReference>
<dbReference type="CDD" id="cd02440">
    <property type="entry name" value="AdoMet_MTases"/>
    <property type="match status" value="1"/>
</dbReference>
<dbReference type="Pfam" id="PF13489">
    <property type="entry name" value="Methyltransf_23"/>
    <property type="match status" value="1"/>
</dbReference>
<keyword evidence="1 4" id="KW-0489">Methyltransferase</keyword>
<protein>
    <submittedName>
        <fullName evidence="4">Class I SAM-dependent methyltransferase</fullName>
    </submittedName>
</protein>
<dbReference type="PANTHER" id="PTHR43464:SF19">
    <property type="entry name" value="UBIQUINONE BIOSYNTHESIS O-METHYLTRANSFERASE, MITOCHONDRIAL"/>
    <property type="match status" value="1"/>
</dbReference>
<evidence type="ECO:0000313" key="5">
    <source>
        <dbReference type="Proteomes" id="UP001620405"/>
    </source>
</evidence>
<dbReference type="GO" id="GO:0032259">
    <property type="term" value="P:methylation"/>
    <property type="evidence" value="ECO:0007669"/>
    <property type="project" value="UniProtKB-KW"/>
</dbReference>
<gene>
    <name evidence="4" type="ORF">ISP13_15290</name>
</gene>
<dbReference type="Gene3D" id="3.40.50.150">
    <property type="entry name" value="Vaccinia Virus protein VP39"/>
    <property type="match status" value="1"/>
</dbReference>